<evidence type="ECO:0000256" key="1">
    <source>
        <dbReference type="ARBA" id="ARBA00004123"/>
    </source>
</evidence>
<evidence type="ECO:0000313" key="9">
    <source>
        <dbReference type="Proteomes" id="UP000419144"/>
    </source>
</evidence>
<evidence type="ECO:0000256" key="2">
    <source>
        <dbReference type="ARBA" id="ARBA00022614"/>
    </source>
</evidence>
<feature type="compositionally biased region" description="Basic and acidic residues" evidence="7">
    <location>
        <begin position="995"/>
        <end position="1009"/>
    </location>
</feature>
<dbReference type="InterPro" id="IPR044640">
    <property type="entry name" value="RU2A"/>
</dbReference>
<keyword evidence="3" id="KW-0677">Repeat</keyword>
<feature type="compositionally biased region" description="Polar residues" evidence="7">
    <location>
        <begin position="635"/>
        <end position="644"/>
    </location>
</feature>
<dbReference type="InterPro" id="IPR032675">
    <property type="entry name" value="LRR_dom_sf"/>
</dbReference>
<dbReference type="VEuPathDB" id="TriTrypDB:LtaPh_3433500"/>
<dbReference type="EMBL" id="BLBS01000054">
    <property type="protein sequence ID" value="GET92411.1"/>
    <property type="molecule type" value="Genomic_DNA"/>
</dbReference>
<gene>
    <name evidence="8" type="ORF">LtaPh_3433500</name>
</gene>
<feature type="region of interest" description="Disordered" evidence="7">
    <location>
        <begin position="608"/>
        <end position="646"/>
    </location>
</feature>
<dbReference type="AlphaFoldDB" id="A0A640KT13"/>
<dbReference type="OrthoDB" id="433501at2759"/>
<name>A0A640KT13_LEITA</name>
<dbReference type="Gene3D" id="3.80.10.10">
    <property type="entry name" value="Ribonuclease Inhibitor"/>
    <property type="match status" value="1"/>
</dbReference>
<protein>
    <recommendedName>
        <fullName evidence="10">Leucine-rich repeat protein</fullName>
    </recommendedName>
</protein>
<proteinExistence type="inferred from homology"/>
<feature type="region of interest" description="Disordered" evidence="7">
    <location>
        <begin position="318"/>
        <end position="345"/>
    </location>
</feature>
<feature type="compositionally biased region" description="Basic and acidic residues" evidence="7">
    <location>
        <begin position="333"/>
        <end position="345"/>
    </location>
</feature>
<comment type="similarity">
    <text evidence="5">Belongs to the U2 small nuclear ribonucleoprotein A family.</text>
</comment>
<keyword evidence="6" id="KW-0175">Coiled coil</keyword>
<accession>A0A640KT13</accession>
<feature type="region of interest" description="Disordered" evidence="7">
    <location>
        <begin position="975"/>
        <end position="1033"/>
    </location>
</feature>
<comment type="caution">
    <text evidence="8">The sequence shown here is derived from an EMBL/GenBank/DDBJ whole genome shotgun (WGS) entry which is preliminary data.</text>
</comment>
<evidence type="ECO:0000256" key="4">
    <source>
        <dbReference type="ARBA" id="ARBA00023242"/>
    </source>
</evidence>
<keyword evidence="2" id="KW-0433">Leucine-rich repeat</keyword>
<evidence type="ECO:0008006" key="10">
    <source>
        <dbReference type="Google" id="ProtNLM"/>
    </source>
</evidence>
<keyword evidence="4" id="KW-0539">Nucleus</keyword>
<dbReference type="Proteomes" id="UP000419144">
    <property type="component" value="Unassembled WGS sequence"/>
</dbReference>
<sequence>MSCVTLSSVVRANPRLISSSLEKMSCNAQGITVVDIYPSVLSALTSKGAPVSVAESARMFVQAARCSRHAQGLSAEDDGDRVQHRQITSLCSTVTTGVGNSNLMVKKKSAANEDSYLTCFNVGIAMSLHTVLLSRNRISSLLGIVQFKHCVCLSLLGNRIRTIEDCEPLALLPDLQYLSLEYNPVTRLPHYRAHLLRICSWPQELSPSTCRLRKLDSAAITTSELKHAMLCLLRESALLPELLYRMQLLAFLVDIENRQRLHRELRLRGFLLHDLGEQVSMELLLERGVAHALSRVGVAGAAHMARQLVRDRRLLRTASTAPSPHSNAQPATEHAHTHISPTHEKSMCEALDEKSGRSADVTITSVTNFGSDTMDPSDIASVSTVSSCSLFSNTSSSEASVLQSLSHLLASKELDWSQRSLRRADAMEAADTCKAWSKDAFRQTIVSLDVRLCVLLLRISRVLGQMLTSHDVDHLCKVWMHAVVHCTPAEAAEVNVTGPRRLVVEFGAAAAERKSAKRGAAEAQAALKQQGTSLGAAVISQMTISTSAQVESTIKDAPEKELRCLSSTSSSPPRPKSHNEEDVTTGCTKISTTSLCSDTALVPRDAAPLPTIRSPAEPMQPSVLSCEATGGTDASAATHSSAQDSAPLKASTCAESAHTLEVLARGRCKRRVFQQWCSALRHRWQTRILIAYIREKVSDAAAVNIRSPSWGGILAQVTYVERKRGFFTVWRRRAQLRRVLRTRRLCQIWNMWRQKAAASSILRIRCEQTSALAAQHRRNVAFRTWKLKAEKRASERCIAARRRILTEGLNSTDTFLARASLTPVMVRMPSSAPSPRISVLRHTLADALTPHRETCTTAVEAASVTSVPDKSVSDTPVAVARNPVITSVWRPVETLEKCICPLHASAPVSDMQMQQDCCAQSSSDEEAGLSAVGASPSPGVSATSGTITPFSGVLFPEGVQQSQQLRDATKAQTLFNGPCRELSPPPAIRMLFPPEQRDRSTDLNRRSHPIDATSVQSQPLKPSRGSLPDTQTRSKASAIVLVPSVKATSYRSYGSFKPSCLPSTTAARRAIVRASSRTEAEAAKGGMESPYPPADVEALVERAKQLERHRDYLIETVQSLHSHQKHCAQEKSQQTDAVYTPDSAFFPLSARQAPCTAADQLEGQCASLEKEVHRLERLVVALQEERHQLLENIKHSMFRYRS</sequence>
<dbReference type="GO" id="GO:0030620">
    <property type="term" value="F:U2 snRNA binding"/>
    <property type="evidence" value="ECO:0007669"/>
    <property type="project" value="InterPro"/>
</dbReference>
<feature type="region of interest" description="Disordered" evidence="7">
    <location>
        <begin position="559"/>
        <end position="585"/>
    </location>
</feature>
<feature type="compositionally biased region" description="Polar residues" evidence="7">
    <location>
        <begin position="318"/>
        <end position="330"/>
    </location>
</feature>
<evidence type="ECO:0000313" key="8">
    <source>
        <dbReference type="EMBL" id="GET92411.1"/>
    </source>
</evidence>
<feature type="coiled-coil region" evidence="6">
    <location>
        <begin position="1158"/>
        <end position="1192"/>
    </location>
</feature>
<evidence type="ECO:0000256" key="6">
    <source>
        <dbReference type="SAM" id="Coils"/>
    </source>
</evidence>
<comment type="subcellular location">
    <subcellularLocation>
        <location evidence="1">Nucleus</location>
    </subcellularLocation>
</comment>
<dbReference type="SUPFAM" id="SSF52058">
    <property type="entry name" value="L domain-like"/>
    <property type="match status" value="1"/>
</dbReference>
<evidence type="ECO:0000256" key="5">
    <source>
        <dbReference type="ARBA" id="ARBA00024196"/>
    </source>
</evidence>
<evidence type="ECO:0000256" key="7">
    <source>
        <dbReference type="SAM" id="MobiDB-lite"/>
    </source>
</evidence>
<evidence type="ECO:0000256" key="3">
    <source>
        <dbReference type="ARBA" id="ARBA00022737"/>
    </source>
</evidence>
<organism evidence="8 9">
    <name type="scientific">Leishmania tarentolae</name>
    <name type="common">Sauroleishmania tarentolae</name>
    <dbReference type="NCBI Taxonomy" id="5689"/>
    <lineage>
        <taxon>Eukaryota</taxon>
        <taxon>Discoba</taxon>
        <taxon>Euglenozoa</taxon>
        <taxon>Kinetoplastea</taxon>
        <taxon>Metakinetoplastina</taxon>
        <taxon>Trypanosomatida</taxon>
        <taxon>Trypanosomatidae</taxon>
        <taxon>Leishmaniinae</taxon>
        <taxon>Leishmania</taxon>
        <taxon>lizard Leishmania</taxon>
    </lineage>
</organism>
<keyword evidence="9" id="KW-1185">Reference proteome</keyword>
<reference evidence="8" key="1">
    <citation type="submission" date="2019-11" db="EMBL/GenBank/DDBJ databases">
        <title>Leishmania tarentolae CDS.</title>
        <authorList>
            <person name="Goto Y."/>
            <person name="Yamagishi J."/>
        </authorList>
    </citation>
    <scope>NUCLEOTIDE SEQUENCE [LARGE SCALE GENOMIC DNA]</scope>
    <source>
        <strain evidence="8">Parrot Tar II</strain>
    </source>
</reference>
<dbReference type="PANTHER" id="PTHR10552">
    <property type="entry name" value="U2 SMALL NUCLEAR RIBONUCLEOPROTEIN A"/>
    <property type="match status" value="1"/>
</dbReference>
<dbReference type="GO" id="GO:0005634">
    <property type="term" value="C:nucleus"/>
    <property type="evidence" value="ECO:0007669"/>
    <property type="project" value="UniProtKB-SubCell"/>
</dbReference>
<dbReference type="PANTHER" id="PTHR10552:SF6">
    <property type="entry name" value="U2 SMALL NUCLEAR RIBONUCLEOPROTEIN A"/>
    <property type="match status" value="1"/>
</dbReference>
<dbReference type="GO" id="GO:0000398">
    <property type="term" value="P:mRNA splicing, via spliceosome"/>
    <property type="evidence" value="ECO:0007669"/>
    <property type="project" value="InterPro"/>
</dbReference>